<evidence type="ECO:0000256" key="6">
    <source>
        <dbReference type="ARBA" id="ARBA00023146"/>
    </source>
</evidence>
<dbReference type="PANTHER" id="PTHR45794">
    <property type="entry name" value="LEUCYL-TRNA SYNTHETASE"/>
    <property type="match status" value="1"/>
</dbReference>
<keyword evidence="10" id="KW-1185">Reference proteome</keyword>
<evidence type="ECO:0000256" key="2">
    <source>
        <dbReference type="ARBA" id="ARBA00022598"/>
    </source>
</evidence>
<dbReference type="GO" id="GO:0005524">
    <property type="term" value="F:ATP binding"/>
    <property type="evidence" value="ECO:0007669"/>
    <property type="project" value="UniProtKB-KW"/>
</dbReference>
<sequence length="365" mass="40834">MPKHPSVHHVSFNALAEQYGAQFFKAALARYALLISNPDLTHAQLEHLSVYDKIGYNDVDSNGVVDCSVTINAVYAKPGKTDQRSKHVPSRFETVLVNGRNGALSGVTGHCIARVRVVLSLHERARQSLFPPAKVAGVPIHLAYVEWFDPFTTAEDPHRMYMYWIRTAALLVAPIAPHLTEHIWAGILKEAKSVQLARWPEPSKPVDKTIVETGAYMRTTVKTIRDAETSLLKKIQKGNNGQGAAKTRSKFPEWQDACMQAVKDAYDEKANKVDDAKVREILAQKGLIKDKRAMPFIQLLKKRMAEFGAQTAFRRGLPFPESEMLTHFLPYLKKSLNLVVTDVMFVDEALEREGPGYSKAIIETS</sequence>
<comment type="similarity">
    <text evidence="1">Belongs to the class-I aminoacyl-tRNA synthetase family.</text>
</comment>
<dbReference type="AlphaFoldDB" id="A0A5M3M7H3"/>
<dbReference type="Pfam" id="PF08264">
    <property type="entry name" value="Anticodon_1"/>
    <property type="match status" value="1"/>
</dbReference>
<keyword evidence="4" id="KW-0067">ATP-binding</keyword>
<dbReference type="SUPFAM" id="SSF47323">
    <property type="entry name" value="Anticodon-binding domain of a subclass of class I aminoacyl-tRNA synthetases"/>
    <property type="match status" value="1"/>
</dbReference>
<name>A0A5M3M7H3_CONPW</name>
<keyword evidence="2" id="KW-0436">Ligase</keyword>
<keyword evidence="6" id="KW-0030">Aminoacyl-tRNA synthetase</keyword>
<proteinExistence type="inferred from homology"/>
<evidence type="ECO:0000313" key="10">
    <source>
        <dbReference type="Proteomes" id="UP000053558"/>
    </source>
</evidence>
<evidence type="ECO:0000256" key="4">
    <source>
        <dbReference type="ARBA" id="ARBA00022840"/>
    </source>
</evidence>
<dbReference type="InterPro" id="IPR055416">
    <property type="entry name" value="RBD_LARS1"/>
</dbReference>
<comment type="caution">
    <text evidence="9">The sequence shown here is derived from an EMBL/GenBank/DDBJ whole genome shotgun (WGS) entry which is preliminary data.</text>
</comment>
<dbReference type="GO" id="GO:0004823">
    <property type="term" value="F:leucine-tRNA ligase activity"/>
    <property type="evidence" value="ECO:0007669"/>
    <property type="project" value="InterPro"/>
</dbReference>
<dbReference type="Pfam" id="PF24810">
    <property type="entry name" value="RBD_LARS1"/>
    <property type="match status" value="1"/>
</dbReference>
<organism evidence="9 10">
    <name type="scientific">Coniophora puteana (strain RWD-64-598)</name>
    <name type="common">Brown rot fungus</name>
    <dbReference type="NCBI Taxonomy" id="741705"/>
    <lineage>
        <taxon>Eukaryota</taxon>
        <taxon>Fungi</taxon>
        <taxon>Dikarya</taxon>
        <taxon>Basidiomycota</taxon>
        <taxon>Agaricomycotina</taxon>
        <taxon>Agaricomycetes</taxon>
        <taxon>Agaricomycetidae</taxon>
        <taxon>Boletales</taxon>
        <taxon>Coniophorineae</taxon>
        <taxon>Coniophoraceae</taxon>
        <taxon>Coniophora</taxon>
    </lineage>
</organism>
<dbReference type="InterPro" id="IPR004493">
    <property type="entry name" value="Leu-tRNA-synth_Ia_arc/euk"/>
</dbReference>
<evidence type="ECO:0000313" key="9">
    <source>
        <dbReference type="EMBL" id="EIW74866.1"/>
    </source>
</evidence>
<evidence type="ECO:0000256" key="3">
    <source>
        <dbReference type="ARBA" id="ARBA00022741"/>
    </source>
</evidence>
<feature type="domain" description="Leucine--tRNA ligase RagD-binding" evidence="8">
    <location>
        <begin position="250"/>
        <end position="310"/>
    </location>
</feature>
<accession>A0A5M3M7H3</accession>
<dbReference type="OrthoDB" id="10249672at2759"/>
<keyword evidence="5" id="KW-0648">Protein biosynthesis</keyword>
<reference evidence="10" key="1">
    <citation type="journal article" date="2012" name="Science">
        <title>The Paleozoic origin of enzymatic lignin decomposition reconstructed from 31 fungal genomes.</title>
        <authorList>
            <person name="Floudas D."/>
            <person name="Binder M."/>
            <person name="Riley R."/>
            <person name="Barry K."/>
            <person name="Blanchette R.A."/>
            <person name="Henrissat B."/>
            <person name="Martinez A.T."/>
            <person name="Otillar R."/>
            <person name="Spatafora J.W."/>
            <person name="Yadav J.S."/>
            <person name="Aerts A."/>
            <person name="Benoit I."/>
            <person name="Boyd A."/>
            <person name="Carlson A."/>
            <person name="Copeland A."/>
            <person name="Coutinho P.M."/>
            <person name="de Vries R.P."/>
            <person name="Ferreira P."/>
            <person name="Findley K."/>
            <person name="Foster B."/>
            <person name="Gaskell J."/>
            <person name="Glotzer D."/>
            <person name="Gorecki P."/>
            <person name="Heitman J."/>
            <person name="Hesse C."/>
            <person name="Hori C."/>
            <person name="Igarashi K."/>
            <person name="Jurgens J.A."/>
            <person name="Kallen N."/>
            <person name="Kersten P."/>
            <person name="Kohler A."/>
            <person name="Kuees U."/>
            <person name="Kumar T.K.A."/>
            <person name="Kuo A."/>
            <person name="LaButti K."/>
            <person name="Larrondo L.F."/>
            <person name="Lindquist E."/>
            <person name="Ling A."/>
            <person name="Lombard V."/>
            <person name="Lucas S."/>
            <person name="Lundell T."/>
            <person name="Martin R."/>
            <person name="McLaughlin D.J."/>
            <person name="Morgenstern I."/>
            <person name="Morin E."/>
            <person name="Murat C."/>
            <person name="Nagy L.G."/>
            <person name="Nolan M."/>
            <person name="Ohm R.A."/>
            <person name="Patyshakuliyeva A."/>
            <person name="Rokas A."/>
            <person name="Ruiz-Duenas F.J."/>
            <person name="Sabat G."/>
            <person name="Salamov A."/>
            <person name="Samejima M."/>
            <person name="Schmutz J."/>
            <person name="Slot J.C."/>
            <person name="St John F."/>
            <person name="Stenlid J."/>
            <person name="Sun H."/>
            <person name="Sun S."/>
            <person name="Syed K."/>
            <person name="Tsang A."/>
            <person name="Wiebenga A."/>
            <person name="Young D."/>
            <person name="Pisabarro A."/>
            <person name="Eastwood D.C."/>
            <person name="Martin F."/>
            <person name="Cullen D."/>
            <person name="Grigoriev I.V."/>
            <person name="Hibbett D.S."/>
        </authorList>
    </citation>
    <scope>NUCLEOTIDE SEQUENCE [LARGE SCALE GENOMIC DNA]</scope>
    <source>
        <strain evidence="10">RWD-64-598 SS2</strain>
    </source>
</reference>
<dbReference type="GO" id="GO:0006429">
    <property type="term" value="P:leucyl-tRNA aminoacylation"/>
    <property type="evidence" value="ECO:0007669"/>
    <property type="project" value="InterPro"/>
</dbReference>
<dbReference type="GeneID" id="19204138"/>
<gene>
    <name evidence="9" type="ORF">CONPUDRAFT_159638</name>
</gene>
<dbReference type="InterPro" id="IPR013155">
    <property type="entry name" value="M/V/L/I-tRNA-synth_anticd-bd"/>
</dbReference>
<evidence type="ECO:0000256" key="5">
    <source>
        <dbReference type="ARBA" id="ARBA00022917"/>
    </source>
</evidence>
<dbReference type="PANTHER" id="PTHR45794:SF1">
    <property type="entry name" value="LEUCINE--TRNA LIGASE, CYTOPLASMIC"/>
    <property type="match status" value="1"/>
</dbReference>
<dbReference type="Proteomes" id="UP000053558">
    <property type="component" value="Unassembled WGS sequence"/>
</dbReference>
<dbReference type="KEGG" id="cput:CONPUDRAFT_159638"/>
<evidence type="ECO:0000256" key="1">
    <source>
        <dbReference type="ARBA" id="ARBA00005594"/>
    </source>
</evidence>
<feature type="domain" description="Methionyl/Valyl/Leucyl/Isoleucyl-tRNA synthetase anticodon-binding" evidence="7">
    <location>
        <begin position="160"/>
        <end position="229"/>
    </location>
</feature>
<evidence type="ECO:0000259" key="8">
    <source>
        <dbReference type="Pfam" id="PF24810"/>
    </source>
</evidence>
<dbReference type="Gene3D" id="1.10.730.10">
    <property type="entry name" value="Isoleucyl-tRNA Synthetase, Domain 1"/>
    <property type="match status" value="1"/>
</dbReference>
<dbReference type="InterPro" id="IPR009080">
    <property type="entry name" value="tRNAsynth_Ia_anticodon-bd"/>
</dbReference>
<keyword evidence="3" id="KW-0547">Nucleotide-binding</keyword>
<evidence type="ECO:0000259" key="7">
    <source>
        <dbReference type="Pfam" id="PF08264"/>
    </source>
</evidence>
<dbReference type="EMBL" id="JH711590">
    <property type="protein sequence ID" value="EIW74866.1"/>
    <property type="molecule type" value="Genomic_DNA"/>
</dbReference>
<protein>
    <submittedName>
        <fullName evidence="9">Uncharacterized protein</fullName>
    </submittedName>
</protein>
<dbReference type="RefSeq" id="XP_007774930.1">
    <property type="nucleotide sequence ID" value="XM_007776740.1"/>
</dbReference>